<keyword evidence="3" id="KW-0813">Transport</keyword>
<reference evidence="13" key="1">
    <citation type="journal article" date="2019" name="Int. J. Syst. Evol. Microbiol.">
        <title>The Global Catalogue of Microorganisms (GCM) 10K type strain sequencing project: providing services to taxonomists for standard genome sequencing and annotation.</title>
        <authorList>
            <consortium name="The Broad Institute Genomics Platform"/>
            <consortium name="The Broad Institute Genome Sequencing Center for Infectious Disease"/>
            <person name="Wu L."/>
            <person name="Ma J."/>
        </authorList>
    </citation>
    <scope>NUCLEOTIDE SEQUENCE [LARGE SCALE GENOMIC DNA]</scope>
    <source>
        <strain evidence="13">CCM 8924</strain>
    </source>
</reference>
<proteinExistence type="inferred from homology"/>
<evidence type="ECO:0000313" key="13">
    <source>
        <dbReference type="Proteomes" id="UP001596158"/>
    </source>
</evidence>
<evidence type="ECO:0000256" key="4">
    <source>
        <dbReference type="ARBA" id="ARBA00022692"/>
    </source>
</evidence>
<dbReference type="RefSeq" id="WP_137600362.1">
    <property type="nucleotide sequence ID" value="NZ_BJDT01000001.1"/>
</dbReference>
<dbReference type="Pfam" id="PF25887">
    <property type="entry name" value="HB_LcnD"/>
    <property type="match status" value="1"/>
</dbReference>
<evidence type="ECO:0000256" key="2">
    <source>
        <dbReference type="ARBA" id="ARBA00009477"/>
    </source>
</evidence>
<evidence type="ECO:0000259" key="11">
    <source>
        <dbReference type="Pfam" id="PF25940"/>
    </source>
</evidence>
<organism evidence="12 13">
    <name type="scientific">Weissella sagaensis</name>
    <dbReference type="NCBI Taxonomy" id="2559928"/>
    <lineage>
        <taxon>Bacteria</taxon>
        <taxon>Bacillati</taxon>
        <taxon>Bacillota</taxon>
        <taxon>Bacilli</taxon>
        <taxon>Lactobacillales</taxon>
        <taxon>Lactobacillaceae</taxon>
        <taxon>Weissella</taxon>
    </lineage>
</organism>
<evidence type="ECO:0000256" key="8">
    <source>
        <dbReference type="SAM" id="Phobius"/>
    </source>
</evidence>
<dbReference type="EMBL" id="JBHSSG010000013">
    <property type="protein sequence ID" value="MFC6179326.1"/>
    <property type="molecule type" value="Genomic_DNA"/>
</dbReference>
<dbReference type="InterPro" id="IPR005696">
    <property type="entry name" value="MesE/LcnD"/>
</dbReference>
<comment type="caution">
    <text evidence="12">The sequence shown here is derived from an EMBL/GenBank/DDBJ whole genome shotgun (WGS) entry which is preliminary data.</text>
</comment>
<feature type="domain" description="LcnD-like long helical bundle" evidence="9">
    <location>
        <begin position="110"/>
        <end position="312"/>
    </location>
</feature>
<evidence type="ECO:0000256" key="1">
    <source>
        <dbReference type="ARBA" id="ARBA00004167"/>
    </source>
</evidence>
<dbReference type="InterPro" id="IPR058794">
    <property type="entry name" value="HB_LcnD"/>
</dbReference>
<feature type="domain" description="LcnD-like barrel-sandwich hybrid" evidence="10">
    <location>
        <begin position="59"/>
        <end position="350"/>
    </location>
</feature>
<keyword evidence="6 8" id="KW-0472">Membrane</keyword>
<evidence type="ECO:0000256" key="3">
    <source>
        <dbReference type="ARBA" id="ARBA00022448"/>
    </source>
</evidence>
<sequence>MVEYQDLESGEFYQRRYRNFPTLIIFPTLLLIVFIVLFSFFLKREIIAKFSGAIIPEKIITDVQSTSDNMICTNQLEENKVVNKGDILVTFKNENEKSEIQNGHKKIISHKEHLRSLNVYKRSIIDGRNQFNGVDKFGYDRLFHGYISQINNLNNEFEQQQIDKKIANQQLNEQIDVLRKIQRNNQNKISDFKSIMDAVTKSTKMDADNQYKFIYDDYYAQFKSTQIMSEKVQIKENMISSILQKIEQLQATNDSYDIQIAGILKNNFLSKNSTLDKITNLQQQQLATIQKEINKQQQILDELEVKQSMANQHYQDTVLKSPKKGILHLINNKSRMTYLPKGTTIAQIYPLLTRKTKLNIESYIAEKDITGLKKGQKIKFIVKQNGSKILKLKGTVKTISDVPTDVKEGSFYKCVANIFVDGNERKQIKYGLNGEVIIIKGTKTWFNYYKDILLGRDFSDK</sequence>
<evidence type="ECO:0000256" key="6">
    <source>
        <dbReference type="ARBA" id="ARBA00023136"/>
    </source>
</evidence>
<protein>
    <submittedName>
        <fullName evidence="12">Bacteriocin secretion accessory protein</fullName>
    </submittedName>
</protein>
<dbReference type="Gene3D" id="2.40.30.170">
    <property type="match status" value="1"/>
</dbReference>
<comment type="similarity">
    <text evidence="2">Belongs to the membrane fusion protein (MFP) (TC 8.A.1) family.</text>
</comment>
<dbReference type="InterPro" id="IPR058786">
    <property type="entry name" value="BSH_LcnD"/>
</dbReference>
<feature type="transmembrane region" description="Helical" evidence="8">
    <location>
        <begin position="20"/>
        <end position="42"/>
    </location>
</feature>
<accession>A0ABW1RVA7</accession>
<evidence type="ECO:0000313" key="12">
    <source>
        <dbReference type="EMBL" id="MFC6179326.1"/>
    </source>
</evidence>
<dbReference type="PROSITE" id="PS00543">
    <property type="entry name" value="HLYD_FAMILY"/>
    <property type="match status" value="1"/>
</dbReference>
<evidence type="ECO:0000259" key="9">
    <source>
        <dbReference type="Pfam" id="PF25887"/>
    </source>
</evidence>
<name>A0ABW1RVA7_9LACO</name>
<keyword evidence="7" id="KW-0175">Coiled coil</keyword>
<evidence type="ECO:0000256" key="5">
    <source>
        <dbReference type="ARBA" id="ARBA00022989"/>
    </source>
</evidence>
<evidence type="ECO:0000256" key="7">
    <source>
        <dbReference type="SAM" id="Coils"/>
    </source>
</evidence>
<dbReference type="PANTHER" id="PTHR30386:SF26">
    <property type="entry name" value="TRANSPORT PROTEIN COMB"/>
    <property type="match status" value="1"/>
</dbReference>
<feature type="domain" description="LcnD-like C-terminal" evidence="11">
    <location>
        <begin position="355"/>
        <end position="443"/>
    </location>
</feature>
<comment type="subcellular location">
    <subcellularLocation>
        <location evidence="1">Membrane</location>
        <topology evidence="1">Single-pass membrane protein</topology>
    </subcellularLocation>
</comment>
<evidence type="ECO:0000259" key="10">
    <source>
        <dbReference type="Pfam" id="PF25935"/>
    </source>
</evidence>
<keyword evidence="5 8" id="KW-1133">Transmembrane helix</keyword>
<keyword evidence="4 8" id="KW-0812">Transmembrane</keyword>
<keyword evidence="13" id="KW-1185">Reference proteome</keyword>
<dbReference type="Pfam" id="PF25935">
    <property type="entry name" value="BSH_LcnD"/>
    <property type="match status" value="1"/>
</dbReference>
<dbReference type="Proteomes" id="UP001596158">
    <property type="component" value="Unassembled WGS sequence"/>
</dbReference>
<dbReference type="Pfam" id="PF25940">
    <property type="entry name" value="LcnD_C"/>
    <property type="match status" value="1"/>
</dbReference>
<dbReference type="NCBIfam" id="TIGR01000">
    <property type="entry name" value="bacteriocin_acc"/>
    <property type="match status" value="1"/>
</dbReference>
<dbReference type="InterPro" id="IPR058795">
    <property type="entry name" value="LcnD_C"/>
</dbReference>
<dbReference type="InterPro" id="IPR050739">
    <property type="entry name" value="MFP"/>
</dbReference>
<feature type="coiled-coil region" evidence="7">
    <location>
        <begin position="150"/>
        <end position="188"/>
    </location>
</feature>
<dbReference type="PANTHER" id="PTHR30386">
    <property type="entry name" value="MEMBRANE FUSION SUBUNIT OF EMRAB-TOLC MULTIDRUG EFFLUX PUMP"/>
    <property type="match status" value="1"/>
</dbReference>
<gene>
    <name evidence="12" type="ORF">ACFQGR_08055</name>
</gene>
<dbReference type="InterPro" id="IPR006144">
    <property type="entry name" value="Secretion_HlyD_CS"/>
</dbReference>